<dbReference type="InterPro" id="IPR030808">
    <property type="entry name" value="Glycosyl_04372"/>
</dbReference>
<feature type="repeat" description="TPR" evidence="1">
    <location>
        <begin position="158"/>
        <end position="191"/>
    </location>
</feature>
<keyword evidence="1" id="KW-0802">TPR repeat</keyword>
<dbReference type="SUPFAM" id="SSF48452">
    <property type="entry name" value="TPR-like"/>
    <property type="match status" value="1"/>
</dbReference>
<name>T2J3H5_CROWT</name>
<dbReference type="AlphaFoldDB" id="T2J3H5"/>
<evidence type="ECO:0000313" key="3">
    <source>
        <dbReference type="Proteomes" id="UP000018198"/>
    </source>
</evidence>
<reference evidence="2 3" key="2">
    <citation type="submission" date="2013-09" db="EMBL/GenBank/DDBJ databases">
        <title>Whole genome comparison of six Crocosphaera watsonii strains with differing phenotypes.</title>
        <authorList>
            <person name="Bench S.R."/>
            <person name="Heller P."/>
            <person name="Frank I."/>
            <person name="Arciniega M."/>
            <person name="Shilova I.N."/>
            <person name="Zehr J.P."/>
        </authorList>
    </citation>
    <scope>NUCLEOTIDE SEQUENCE [LARGE SCALE GENOMIC DNA]</scope>
    <source>
        <strain evidence="2 3">WH 0401</strain>
    </source>
</reference>
<dbReference type="Proteomes" id="UP000018198">
    <property type="component" value="Unassembled WGS sequence"/>
</dbReference>
<evidence type="ECO:0000256" key="1">
    <source>
        <dbReference type="PROSITE-ProRule" id="PRU00339"/>
    </source>
</evidence>
<dbReference type="InterPro" id="IPR019734">
    <property type="entry name" value="TPR_rpt"/>
</dbReference>
<dbReference type="PANTHER" id="PTHR12558">
    <property type="entry name" value="CELL DIVISION CYCLE 16,23,27"/>
    <property type="match status" value="1"/>
</dbReference>
<evidence type="ECO:0000313" key="2">
    <source>
        <dbReference type="EMBL" id="CCQ60393.1"/>
    </source>
</evidence>
<dbReference type="NCBIfam" id="TIGR04372">
    <property type="entry name" value="glycosyl_04372"/>
    <property type="match status" value="1"/>
</dbReference>
<accession>T2J3H5</accession>
<reference evidence="2 3" key="1">
    <citation type="submission" date="2013-01" db="EMBL/GenBank/DDBJ databases">
        <authorList>
            <person name="Bench S."/>
        </authorList>
    </citation>
    <scope>NUCLEOTIDE SEQUENCE [LARGE SCALE GENOMIC DNA]</scope>
    <source>
        <strain evidence="2 3">WH 0401</strain>
    </source>
</reference>
<dbReference type="Pfam" id="PF13181">
    <property type="entry name" value="TPR_8"/>
    <property type="match status" value="1"/>
</dbReference>
<dbReference type="InterPro" id="IPR011990">
    <property type="entry name" value="TPR-like_helical_dom_sf"/>
</dbReference>
<sequence length="601" mass="69293">MNWNELYENFANCLAVGASELDKVEINQLVNHFQQILNHEHDIGGSWLYLILGHLYKAENKHELAFENYEKSLDFVLRSSGNHNSRHQLYLINRQMGMAAESVEKWTEATKYYKLALEFNNEDENLYSQIANIYAKLEQWDKAITIYQQAIVKYPKSPNFTMALGSLFLQLNKPKEAINYYQQTITLDPGSIDAYTQAGVALFLGGQMEEATEPWGQGLEVQRQLARTHELDKLGIRFVGNSWLLAIGHIAMFDTYIKTGMLGWRSPQETWLVVRPKTKIPNRSFLNYWQPYINIQFDEAKSPLDPKLAGYVTDEFWAADLPDGKTHIYYRWAAEVQRKWEKEKRPPLLKISSEDHRLGWDNLEKLGMPRDSWFVCLHVREPGFHKNWNQKYVATRDANIDSYHLAIKTIVEQGGWVVRVGDPSMKPLPKMKQVIDYAHSDLKSDWMDIFLCGGCRFYIGTNSGLALVPPVFGVPCVLTNWNPIAVRPHYGEDIFIPKLYWSDIENRYLSFAEIIAPPIGYSQFTRDFESLGIRVQDNSPEELQAGVLEMLGRLSDTLTYSEVDQTLQERFDQVALAAGSYRGSRIAQQFLANYSHLLESE</sequence>
<comment type="caution">
    <text evidence="2">The sequence shown here is derived from an EMBL/GenBank/DDBJ whole genome shotgun (WGS) entry which is preliminary data.</text>
</comment>
<organism evidence="2 3">
    <name type="scientific">Crocosphaera watsonii WH 0401</name>
    <dbReference type="NCBI Taxonomy" id="555881"/>
    <lineage>
        <taxon>Bacteria</taxon>
        <taxon>Bacillati</taxon>
        <taxon>Cyanobacteriota</taxon>
        <taxon>Cyanophyceae</taxon>
        <taxon>Oscillatoriophycideae</taxon>
        <taxon>Chroococcales</taxon>
        <taxon>Aphanothecaceae</taxon>
        <taxon>Crocosphaera</taxon>
    </lineage>
</organism>
<dbReference type="Gene3D" id="1.25.40.10">
    <property type="entry name" value="Tetratricopeptide repeat domain"/>
    <property type="match status" value="1"/>
</dbReference>
<dbReference type="PROSITE" id="PS50005">
    <property type="entry name" value="TPR"/>
    <property type="match status" value="3"/>
</dbReference>
<gene>
    <name evidence="2" type="ORF">CWATWH0401_2611</name>
</gene>
<dbReference type="SMART" id="SM00028">
    <property type="entry name" value="TPR"/>
    <property type="match status" value="5"/>
</dbReference>
<feature type="repeat" description="TPR" evidence="1">
    <location>
        <begin position="46"/>
        <end position="79"/>
    </location>
</feature>
<proteinExistence type="predicted"/>
<dbReference type="EMBL" id="CAQM01000141">
    <property type="protein sequence ID" value="CCQ60393.1"/>
    <property type="molecule type" value="Genomic_DNA"/>
</dbReference>
<dbReference type="PANTHER" id="PTHR12558:SF13">
    <property type="entry name" value="CELL DIVISION CYCLE PROTEIN 27 HOMOLOG"/>
    <property type="match status" value="1"/>
</dbReference>
<dbReference type="Pfam" id="PF13432">
    <property type="entry name" value="TPR_16"/>
    <property type="match status" value="1"/>
</dbReference>
<dbReference type="RefSeq" id="WP_021834743.1">
    <property type="nucleotide sequence ID" value="NZ_CAQM01000141.1"/>
</dbReference>
<protein>
    <submittedName>
        <fullName evidence="2">RND multidrug efflux transporter Acriflavin resistance protein</fullName>
    </submittedName>
</protein>
<feature type="repeat" description="TPR" evidence="1">
    <location>
        <begin position="124"/>
        <end position="157"/>
    </location>
</feature>